<comment type="caution">
    <text evidence="2">The sequence shown here is derived from an EMBL/GenBank/DDBJ whole genome shotgun (WGS) entry which is preliminary data.</text>
</comment>
<gene>
    <name evidence="2" type="ORF">PHMEG_0009311</name>
</gene>
<dbReference type="OrthoDB" id="164332at2759"/>
<evidence type="ECO:0000313" key="3">
    <source>
        <dbReference type="Proteomes" id="UP000198211"/>
    </source>
</evidence>
<name>A0A225WGJ1_9STRA</name>
<dbReference type="STRING" id="4795.A0A225WGJ1"/>
<evidence type="ECO:0000259" key="1">
    <source>
        <dbReference type="Pfam" id="PF13358"/>
    </source>
</evidence>
<dbReference type="PANTHER" id="PTHR23022">
    <property type="entry name" value="TRANSPOSABLE ELEMENT-RELATED"/>
    <property type="match status" value="1"/>
</dbReference>
<dbReference type="Gene3D" id="3.30.420.10">
    <property type="entry name" value="Ribonuclease H-like superfamily/Ribonuclease H"/>
    <property type="match status" value="1"/>
</dbReference>
<dbReference type="GO" id="GO:0003676">
    <property type="term" value="F:nucleic acid binding"/>
    <property type="evidence" value="ECO:0007669"/>
    <property type="project" value="InterPro"/>
</dbReference>
<dbReference type="InterPro" id="IPR052338">
    <property type="entry name" value="Transposase_5"/>
</dbReference>
<dbReference type="EMBL" id="NBNE01000860">
    <property type="protein sequence ID" value="OWZ16843.1"/>
    <property type="molecule type" value="Genomic_DNA"/>
</dbReference>
<dbReference type="InterPro" id="IPR036397">
    <property type="entry name" value="RNaseH_sf"/>
</dbReference>
<accession>A0A225WGJ1</accession>
<evidence type="ECO:0000313" key="2">
    <source>
        <dbReference type="EMBL" id="OWZ16843.1"/>
    </source>
</evidence>
<protein>
    <submittedName>
        <fullName evidence="2">Transposase</fullName>
    </submittedName>
</protein>
<feature type="domain" description="Tc1-like transposase DDE" evidence="1">
    <location>
        <begin position="22"/>
        <end position="133"/>
    </location>
</feature>
<dbReference type="Proteomes" id="UP000198211">
    <property type="component" value="Unassembled WGS sequence"/>
</dbReference>
<dbReference type="InterPro" id="IPR038717">
    <property type="entry name" value="Tc1-like_DDE_dom"/>
</dbReference>
<dbReference type="AlphaFoldDB" id="A0A225WGJ1"/>
<keyword evidence="3" id="KW-1185">Reference proteome</keyword>
<sequence>MATSSTGGTYANLHGGTWQNGGGSLMVWGAFGYQGKSELVVLEGKQSSHQYIWTVSENMLSFAHLHYGNEFVFMQDKASIHASKETKTFFKEMDATLLDWPSRSPDLNPIENVWVHLAGRVYSHGRQYNSVAQFKTAMNGLLDTMDKRCFEFAKKLGDKTHY</sequence>
<reference evidence="3" key="1">
    <citation type="submission" date="2017-03" db="EMBL/GenBank/DDBJ databases">
        <title>Phytopthora megakarya and P. palmivora, two closely related causual agents of cacao black pod achieved similar genome size and gene model numbers by different mechanisms.</title>
        <authorList>
            <person name="Ali S."/>
            <person name="Shao J."/>
            <person name="Larry D.J."/>
            <person name="Kronmiller B."/>
            <person name="Shen D."/>
            <person name="Strem M.D."/>
            <person name="Melnick R.L."/>
            <person name="Guiltinan M.J."/>
            <person name="Tyler B.M."/>
            <person name="Meinhardt L.W."/>
            <person name="Bailey B.A."/>
        </authorList>
    </citation>
    <scope>NUCLEOTIDE SEQUENCE [LARGE SCALE GENOMIC DNA]</scope>
    <source>
        <strain evidence="3">zdho120</strain>
    </source>
</reference>
<dbReference type="Pfam" id="PF13358">
    <property type="entry name" value="DDE_3"/>
    <property type="match status" value="1"/>
</dbReference>
<proteinExistence type="predicted"/>
<organism evidence="2 3">
    <name type="scientific">Phytophthora megakarya</name>
    <dbReference type="NCBI Taxonomy" id="4795"/>
    <lineage>
        <taxon>Eukaryota</taxon>
        <taxon>Sar</taxon>
        <taxon>Stramenopiles</taxon>
        <taxon>Oomycota</taxon>
        <taxon>Peronosporomycetes</taxon>
        <taxon>Peronosporales</taxon>
        <taxon>Peronosporaceae</taxon>
        <taxon>Phytophthora</taxon>
    </lineage>
</organism>
<dbReference type="PANTHER" id="PTHR23022:SF129">
    <property type="entry name" value="TRANSPOSABLE ELEMENT TC3 TRANSPOSASE"/>
    <property type="match status" value="1"/>
</dbReference>